<accession>A0ABR6P759</accession>
<proteinExistence type="predicted"/>
<dbReference type="RefSeq" id="WP_012665192.1">
    <property type="nucleotide sequence ID" value="NZ_CP124041.1"/>
</dbReference>
<evidence type="ECO:0000313" key="1">
    <source>
        <dbReference type="EMBL" id="MBB6031860.1"/>
    </source>
</evidence>
<dbReference type="InterPro" id="IPR007777">
    <property type="entry name" value="DUF685"/>
</dbReference>
<dbReference type="EMBL" id="JACHFA010000003">
    <property type="protein sequence ID" value="MBB6031860.1"/>
    <property type="molecule type" value="Genomic_DNA"/>
</dbReference>
<name>A0ABR6P759_9SPIR</name>
<dbReference type="Pfam" id="PF05085">
    <property type="entry name" value="DUF685"/>
    <property type="match status" value="1"/>
</dbReference>
<reference evidence="1 2" key="1">
    <citation type="submission" date="2020-08" db="EMBL/GenBank/DDBJ databases">
        <title>Genomic Encyclopedia of Type Strains, Phase IV (KMG-IV): sequencing the most valuable type-strain genomes for metagenomic binning, comparative biology and taxonomic classification.</title>
        <authorList>
            <person name="Goeker M."/>
        </authorList>
    </citation>
    <scope>NUCLEOTIDE SEQUENCE [LARGE SCALE GENOMIC DNA]</scope>
    <source>
        <strain evidence="1 2">DSM 16813</strain>
    </source>
</reference>
<gene>
    <name evidence="1" type="ORF">HNR35_000863</name>
</gene>
<organism evidence="1 2">
    <name type="scientific">Borreliella spielmanii</name>
    <dbReference type="NCBI Taxonomy" id="88916"/>
    <lineage>
        <taxon>Bacteria</taxon>
        <taxon>Pseudomonadati</taxon>
        <taxon>Spirochaetota</taxon>
        <taxon>Spirochaetia</taxon>
        <taxon>Spirochaetales</taxon>
        <taxon>Borreliaceae</taxon>
        <taxon>Borreliella</taxon>
    </lineage>
</organism>
<evidence type="ECO:0000313" key="2">
    <source>
        <dbReference type="Proteomes" id="UP000566276"/>
    </source>
</evidence>
<keyword evidence="2" id="KW-1185">Reference proteome</keyword>
<sequence>MNTNEPQESVQIKDLNRKTKVNQSDLIPIDDVVEDTCAITYKHLLEQIQNDTFYNNEFLCFKRAIKDVISKELLENKEYLKNIYIKVISTLLGLSEPPENIDFDTVFKKVKSEFISSLKHTNTKSTSNKISIYNSTTKDLELIQFEIFVESLKEVLAEKSEINQLKNNLINYLQIADFTNQFQNSFKLIPKKTFDTKNEQLVSCYQNGIPQIVDTPIWWQGKPYSFGGLQTIIDDTSILEFQYKNKYTTIILKNKSSASIIINESYKGSYIYLQIDVEIRHSSLAEDHNKQFYLQFEKSSNKILIASFALQNMTTLKMPIYNGWYYVGVGNLNKGQEIPTLNKV</sequence>
<dbReference type="Proteomes" id="UP000566276">
    <property type="component" value="Unassembled WGS sequence"/>
</dbReference>
<protein>
    <submittedName>
        <fullName evidence="1">Uncharacterized protein</fullName>
    </submittedName>
</protein>
<comment type="caution">
    <text evidence="1">The sequence shown here is derived from an EMBL/GenBank/DDBJ whole genome shotgun (WGS) entry which is preliminary data.</text>
</comment>